<comment type="caution">
    <text evidence="2">The sequence shown here is derived from an EMBL/GenBank/DDBJ whole genome shotgun (WGS) entry which is preliminary data.</text>
</comment>
<keyword evidence="3" id="KW-1185">Reference proteome</keyword>
<organism evidence="2 3">
    <name type="scientific">Paenibacillus sabuli</name>
    <dbReference type="NCBI Taxonomy" id="2772509"/>
    <lineage>
        <taxon>Bacteria</taxon>
        <taxon>Bacillati</taxon>
        <taxon>Bacillota</taxon>
        <taxon>Bacilli</taxon>
        <taxon>Bacillales</taxon>
        <taxon>Paenibacillaceae</taxon>
        <taxon>Paenibacillus</taxon>
    </lineage>
</organism>
<dbReference type="InterPro" id="IPR039561">
    <property type="entry name" value="Peptidase_M15C"/>
</dbReference>
<gene>
    <name evidence="2" type="ORF">IDH44_05320</name>
</gene>
<evidence type="ECO:0000313" key="3">
    <source>
        <dbReference type="Proteomes" id="UP000621560"/>
    </source>
</evidence>
<dbReference type="InterPro" id="IPR052179">
    <property type="entry name" value="DD-CPase-like"/>
</dbReference>
<dbReference type="CDD" id="cd14845">
    <property type="entry name" value="L-Ala-D-Glu_peptidase_like"/>
    <property type="match status" value="1"/>
</dbReference>
<dbReference type="Proteomes" id="UP000621560">
    <property type="component" value="Unassembled WGS sequence"/>
</dbReference>
<reference evidence="2" key="1">
    <citation type="submission" date="2020-09" db="EMBL/GenBank/DDBJ databases">
        <title>A novel bacterium of genus Paenibacillus, isolated from South China Sea.</title>
        <authorList>
            <person name="Huang H."/>
            <person name="Mo K."/>
            <person name="Hu Y."/>
        </authorList>
    </citation>
    <scope>NUCLEOTIDE SEQUENCE</scope>
    <source>
        <strain evidence="2">IB182496</strain>
    </source>
</reference>
<evidence type="ECO:0000259" key="1">
    <source>
        <dbReference type="Pfam" id="PF13539"/>
    </source>
</evidence>
<dbReference type="AlphaFoldDB" id="A0A927BQ09"/>
<protein>
    <submittedName>
        <fullName evidence="2">M15 family metallopeptidase</fullName>
    </submittedName>
</protein>
<feature type="domain" description="Peptidase M15C" evidence="1">
    <location>
        <begin position="93"/>
        <end position="161"/>
    </location>
</feature>
<dbReference type="InterPro" id="IPR009045">
    <property type="entry name" value="Zn_M74/Hedgehog-like"/>
</dbReference>
<dbReference type="EMBL" id="JACXIZ010000011">
    <property type="protein sequence ID" value="MBD2844601.1"/>
    <property type="molecule type" value="Genomic_DNA"/>
</dbReference>
<accession>A0A927BQ09</accession>
<dbReference type="PANTHER" id="PTHR34385:SF1">
    <property type="entry name" value="PEPTIDOGLYCAN L-ALANYL-D-GLUTAMATE ENDOPEPTIDASE CWLK"/>
    <property type="match status" value="1"/>
</dbReference>
<name>A0A927BQ09_9BACL</name>
<dbReference type="Pfam" id="PF13539">
    <property type="entry name" value="Peptidase_M15_4"/>
    <property type="match status" value="1"/>
</dbReference>
<proteinExistence type="predicted"/>
<dbReference type="SUPFAM" id="SSF55166">
    <property type="entry name" value="Hedgehog/DD-peptidase"/>
    <property type="match status" value="1"/>
</dbReference>
<sequence>MLVLLALLGALAYYTHLESPAWERHVPLIEPAEPRIAAGLHPELADKRDTLVRLADQAGIDVLITDAFRSHEEQEAIYAQGRTSPGNIVTRARGGESYHNYGLAIDFALRTSSGEVLWDLEYDGNGNGASDWMEVVEMAKTLGFAWGGDWERFPDYPHLQMDFGYTLDQLQRGFLPPGHVTVIQE</sequence>
<dbReference type="GO" id="GO:0008233">
    <property type="term" value="F:peptidase activity"/>
    <property type="evidence" value="ECO:0007669"/>
    <property type="project" value="InterPro"/>
</dbReference>
<evidence type="ECO:0000313" key="2">
    <source>
        <dbReference type="EMBL" id="MBD2844601.1"/>
    </source>
</evidence>
<dbReference type="Gene3D" id="3.30.1380.10">
    <property type="match status" value="1"/>
</dbReference>
<dbReference type="PANTHER" id="PTHR34385">
    <property type="entry name" value="D-ALANYL-D-ALANINE CARBOXYPEPTIDASE"/>
    <property type="match status" value="1"/>
</dbReference>